<evidence type="ECO:0000313" key="6">
    <source>
        <dbReference type="EMBL" id="KAF4300723.1"/>
    </source>
</evidence>
<keyword evidence="4" id="KW-0812">Transmembrane</keyword>
<comment type="similarity">
    <text evidence="2">Belongs to the glycosyl hydrolase 17 family.</text>
</comment>
<name>A0A8H4IKA2_9PEZI</name>
<comment type="caution">
    <text evidence="6">The sequence shown here is derived from an EMBL/GenBank/DDBJ whole genome shotgun (WGS) entry which is preliminary data.</text>
</comment>
<organism evidence="6 7">
    <name type="scientific">Botryosphaeria dothidea</name>
    <dbReference type="NCBI Taxonomy" id="55169"/>
    <lineage>
        <taxon>Eukaryota</taxon>
        <taxon>Fungi</taxon>
        <taxon>Dikarya</taxon>
        <taxon>Ascomycota</taxon>
        <taxon>Pezizomycotina</taxon>
        <taxon>Dothideomycetes</taxon>
        <taxon>Dothideomycetes incertae sedis</taxon>
        <taxon>Botryosphaeriales</taxon>
        <taxon>Botryosphaeriaceae</taxon>
        <taxon>Botryosphaeria</taxon>
    </lineage>
</organism>
<dbReference type="GO" id="GO:0005576">
    <property type="term" value="C:extracellular region"/>
    <property type="evidence" value="ECO:0007669"/>
    <property type="project" value="TreeGrafter"/>
</dbReference>
<evidence type="ECO:0000256" key="1">
    <source>
        <dbReference type="ARBA" id="ARBA00004196"/>
    </source>
</evidence>
<evidence type="ECO:0000256" key="3">
    <source>
        <dbReference type="ARBA" id="ARBA00022801"/>
    </source>
</evidence>
<sequence length="354" mass="37883">MMIASGMLIYSTLLAGSASAQKIYQGFNTGNTFPDNSSKEESDFRKEFTTAPKLQDSPGVFNSFRLYTTIQAKTEAVPISAIPAAIKTNTSLLLGIWCSGSPPDITNELSALKAAIDTYGADLASIVIAISVGSEDLYRNSRSGNKNGAGIGTQPQLIAQFIKKTRTAVRGTVLADKPIGHVDTWSAWTNASNSAVIDATDFLGVDIYPFFEADKDNTLDRAPDIFDTLWNRTVHASRGKPVWVTETGWPYSGDDWGAASASADAQAQYWRAVGCGRLFGRVNTWWYTLRDANAESEEKFAVAGDELRTTPRFNLTCPPGSGAPATVNVSSGAGVVGASWLLVSLIVAIGFLLV</sequence>
<dbReference type="SUPFAM" id="SSF51445">
    <property type="entry name" value="(Trans)glycosidases"/>
    <property type="match status" value="1"/>
</dbReference>
<dbReference type="PANTHER" id="PTHR16631:SF16">
    <property type="entry name" value="GPI-ANCHORED CELL WALL BETA-1,3-ENDOGLUCANASE EGLC"/>
    <property type="match status" value="1"/>
</dbReference>
<accession>A0A8H4IKA2</accession>
<dbReference type="GO" id="GO:0042973">
    <property type="term" value="F:glucan endo-1,3-beta-D-glucosidase activity"/>
    <property type="evidence" value="ECO:0007669"/>
    <property type="project" value="TreeGrafter"/>
</dbReference>
<evidence type="ECO:0000256" key="4">
    <source>
        <dbReference type="SAM" id="Phobius"/>
    </source>
</evidence>
<keyword evidence="3 6" id="KW-0378">Hydrolase</keyword>
<evidence type="ECO:0000256" key="5">
    <source>
        <dbReference type="SAM" id="SignalP"/>
    </source>
</evidence>
<dbReference type="Proteomes" id="UP000572817">
    <property type="component" value="Unassembled WGS sequence"/>
</dbReference>
<proteinExistence type="inferred from homology"/>
<feature type="transmembrane region" description="Helical" evidence="4">
    <location>
        <begin position="333"/>
        <end position="353"/>
    </location>
</feature>
<dbReference type="Gene3D" id="3.20.20.80">
    <property type="entry name" value="Glycosidases"/>
    <property type="match status" value="1"/>
</dbReference>
<reference evidence="6" key="1">
    <citation type="submission" date="2020-04" db="EMBL/GenBank/DDBJ databases">
        <title>Genome Assembly and Annotation of Botryosphaeria dothidea sdau 11-99, a Latent Pathogen of Apple Fruit Ring Rot in China.</title>
        <authorList>
            <person name="Yu C."/>
            <person name="Diao Y."/>
            <person name="Lu Q."/>
            <person name="Zhao J."/>
            <person name="Cui S."/>
            <person name="Peng C."/>
            <person name="He B."/>
            <person name="Liu H."/>
        </authorList>
    </citation>
    <scope>NUCLEOTIDE SEQUENCE [LARGE SCALE GENOMIC DNA]</scope>
    <source>
        <strain evidence="6">Sdau11-99</strain>
    </source>
</reference>
<keyword evidence="4" id="KW-1133">Transmembrane helix</keyword>
<dbReference type="InterPro" id="IPR017853">
    <property type="entry name" value="GH"/>
</dbReference>
<dbReference type="GO" id="GO:0071555">
    <property type="term" value="P:cell wall organization"/>
    <property type="evidence" value="ECO:0007669"/>
    <property type="project" value="TreeGrafter"/>
</dbReference>
<comment type="subcellular location">
    <subcellularLocation>
        <location evidence="1">Cell envelope</location>
    </subcellularLocation>
</comment>
<keyword evidence="4" id="KW-0472">Membrane</keyword>
<dbReference type="OrthoDB" id="77201at2759"/>
<dbReference type="AlphaFoldDB" id="A0A8H4IKA2"/>
<gene>
    <name evidence="6" type="ORF">GTA08_BOTSDO10768</name>
</gene>
<keyword evidence="5" id="KW-0732">Signal</keyword>
<keyword evidence="7" id="KW-1185">Reference proteome</keyword>
<evidence type="ECO:0000313" key="7">
    <source>
        <dbReference type="Proteomes" id="UP000572817"/>
    </source>
</evidence>
<dbReference type="EMBL" id="WWBZ02000082">
    <property type="protein sequence ID" value="KAF4300723.1"/>
    <property type="molecule type" value="Genomic_DNA"/>
</dbReference>
<dbReference type="InterPro" id="IPR050732">
    <property type="entry name" value="Beta-glucan_modifiers"/>
</dbReference>
<dbReference type="GO" id="GO:0009277">
    <property type="term" value="C:fungal-type cell wall"/>
    <property type="evidence" value="ECO:0007669"/>
    <property type="project" value="TreeGrafter"/>
</dbReference>
<feature type="signal peptide" evidence="5">
    <location>
        <begin position="1"/>
        <end position="20"/>
    </location>
</feature>
<feature type="chain" id="PRO_5034484952" evidence="5">
    <location>
        <begin position="21"/>
        <end position="354"/>
    </location>
</feature>
<dbReference type="GO" id="GO:0009986">
    <property type="term" value="C:cell surface"/>
    <property type="evidence" value="ECO:0007669"/>
    <property type="project" value="TreeGrafter"/>
</dbReference>
<protein>
    <submittedName>
        <fullName evidence="6">Glycoside hydrolase subgroup catalytic core</fullName>
    </submittedName>
</protein>
<dbReference type="PANTHER" id="PTHR16631">
    <property type="entry name" value="GLUCAN 1,3-BETA-GLUCOSIDASE"/>
    <property type="match status" value="1"/>
</dbReference>
<evidence type="ECO:0000256" key="2">
    <source>
        <dbReference type="ARBA" id="ARBA00008773"/>
    </source>
</evidence>